<proteinExistence type="inferred from homology"/>
<comment type="similarity">
    <text evidence="2 7">Belongs to the uroporphyrinogen-III synthase family.</text>
</comment>
<feature type="non-terminal residue" evidence="9">
    <location>
        <position position="1"/>
    </location>
</feature>
<dbReference type="Pfam" id="PF02602">
    <property type="entry name" value="HEM4"/>
    <property type="match status" value="1"/>
</dbReference>
<evidence type="ECO:0000313" key="9">
    <source>
        <dbReference type="EMBL" id="MCE3050956.1"/>
    </source>
</evidence>
<feature type="domain" description="Tetrapyrrole biosynthesis uroporphyrinogen III synthase" evidence="8">
    <location>
        <begin position="2"/>
        <end position="186"/>
    </location>
</feature>
<dbReference type="Proteomes" id="UP000823775">
    <property type="component" value="Unassembled WGS sequence"/>
</dbReference>
<reference evidence="9 10" key="1">
    <citation type="journal article" date="2021" name="BMC Genomics">
        <title>Datura genome reveals duplications of psychoactive alkaloid biosynthetic genes and high mutation rate following tissue culture.</title>
        <authorList>
            <person name="Rajewski A."/>
            <person name="Carter-House D."/>
            <person name="Stajich J."/>
            <person name="Litt A."/>
        </authorList>
    </citation>
    <scope>NUCLEOTIDE SEQUENCE [LARGE SCALE GENOMIC DNA]</scope>
    <source>
        <strain evidence="9">AR-01</strain>
    </source>
</reference>
<dbReference type="PANTHER" id="PTHR38042">
    <property type="entry name" value="UROPORPHYRINOGEN-III SYNTHASE, CHLOROPLASTIC"/>
    <property type="match status" value="1"/>
</dbReference>
<dbReference type="InterPro" id="IPR039793">
    <property type="entry name" value="UROS/Hem4"/>
</dbReference>
<name>A0ABS8WLJ2_DATST</name>
<comment type="catalytic activity">
    <reaction evidence="6 7">
        <text>hydroxymethylbilane = uroporphyrinogen III + H2O</text>
        <dbReference type="Rhea" id="RHEA:18965"/>
        <dbReference type="ChEBI" id="CHEBI:15377"/>
        <dbReference type="ChEBI" id="CHEBI:57308"/>
        <dbReference type="ChEBI" id="CHEBI:57845"/>
        <dbReference type="EC" id="4.2.1.75"/>
    </reaction>
</comment>
<dbReference type="Gene3D" id="3.40.50.10090">
    <property type="match status" value="2"/>
</dbReference>
<dbReference type="InterPro" id="IPR003754">
    <property type="entry name" value="4pyrrol_synth_uPrphyn_synth"/>
</dbReference>
<organism evidence="9 10">
    <name type="scientific">Datura stramonium</name>
    <name type="common">Jimsonweed</name>
    <name type="synonym">Common thornapple</name>
    <dbReference type="NCBI Taxonomy" id="4076"/>
    <lineage>
        <taxon>Eukaryota</taxon>
        <taxon>Viridiplantae</taxon>
        <taxon>Streptophyta</taxon>
        <taxon>Embryophyta</taxon>
        <taxon>Tracheophyta</taxon>
        <taxon>Spermatophyta</taxon>
        <taxon>Magnoliopsida</taxon>
        <taxon>eudicotyledons</taxon>
        <taxon>Gunneridae</taxon>
        <taxon>Pentapetalae</taxon>
        <taxon>asterids</taxon>
        <taxon>lamiids</taxon>
        <taxon>Solanales</taxon>
        <taxon>Solanaceae</taxon>
        <taxon>Solanoideae</taxon>
        <taxon>Datureae</taxon>
        <taxon>Datura</taxon>
    </lineage>
</organism>
<evidence type="ECO:0000259" key="8">
    <source>
        <dbReference type="Pfam" id="PF02602"/>
    </source>
</evidence>
<dbReference type="EMBL" id="JACEIK010008041">
    <property type="protein sequence ID" value="MCE3050956.1"/>
    <property type="molecule type" value="Genomic_DNA"/>
</dbReference>
<dbReference type="InterPro" id="IPR036108">
    <property type="entry name" value="4pyrrol_syn_uPrphyn_synt_sf"/>
</dbReference>
<evidence type="ECO:0000313" key="10">
    <source>
        <dbReference type="Proteomes" id="UP000823775"/>
    </source>
</evidence>
<comment type="pathway">
    <text evidence="1 7">Porphyrin-containing compound metabolism; protoporphyrin-IX biosynthesis; coproporphyrinogen-III from 5-aminolevulinate: step 3/4.</text>
</comment>
<keyword evidence="10" id="KW-1185">Reference proteome</keyword>
<evidence type="ECO:0000256" key="4">
    <source>
        <dbReference type="ARBA" id="ARBA00023239"/>
    </source>
</evidence>
<protein>
    <recommendedName>
        <fullName evidence="3 7">Uroporphyrinogen-III synthase</fullName>
        <ecNumber evidence="3 7">4.2.1.75</ecNumber>
    </recommendedName>
</protein>
<keyword evidence="4 7" id="KW-0456">Lyase</keyword>
<dbReference type="SUPFAM" id="SSF69618">
    <property type="entry name" value="HemD-like"/>
    <property type="match status" value="1"/>
</dbReference>
<gene>
    <name evidence="9" type="ORF">HAX54_048595</name>
</gene>
<evidence type="ECO:0000256" key="3">
    <source>
        <dbReference type="ARBA" id="ARBA00013109"/>
    </source>
</evidence>
<dbReference type="PANTHER" id="PTHR38042:SF1">
    <property type="entry name" value="UROPORPHYRINOGEN-III SYNTHASE, CHLOROPLASTIC"/>
    <property type="match status" value="1"/>
</dbReference>
<keyword evidence="5 7" id="KW-0627">Porphyrin biosynthesis</keyword>
<evidence type="ECO:0000256" key="5">
    <source>
        <dbReference type="ARBA" id="ARBA00023244"/>
    </source>
</evidence>
<evidence type="ECO:0000256" key="7">
    <source>
        <dbReference type="RuleBase" id="RU366031"/>
    </source>
</evidence>
<dbReference type="EC" id="4.2.1.75" evidence="3 7"/>
<dbReference type="CDD" id="cd06578">
    <property type="entry name" value="HemD"/>
    <property type="match status" value="1"/>
</dbReference>
<sequence>ATFDWIIITSPEAGKVFLDAWKAAGTPSVRVGVVGSGTASIFDEAVQSSKQYLDVAFTPSKATGKVLALELPKNGKDKCTVLYPASAKASTDIEEGLSERGFEVTRMNTYTTAPVNHVDQYLLELALSAPVVTAASPSAIRAWANLIPASRQWDNAVACIGETTASAAKRHGFRNIYYPTSPGLEGRIKFERNGNIEVIPLRRLKHLGAGLSAMVNDRATCSSKSFLSSAGFYVLGTYELCVGGRDYILVTIFHYVFVKSDPLDAKKSHGAEIAVSSHAGQSSGSIPWLSLPRQAFHTCSFNIVQYLEIFVAFQHRSVEGSVGSN</sequence>
<accession>A0ABS8WLJ2</accession>
<evidence type="ECO:0000256" key="1">
    <source>
        <dbReference type="ARBA" id="ARBA00004772"/>
    </source>
</evidence>
<evidence type="ECO:0000256" key="2">
    <source>
        <dbReference type="ARBA" id="ARBA00008133"/>
    </source>
</evidence>
<comment type="caution">
    <text evidence="9">The sequence shown here is derived from an EMBL/GenBank/DDBJ whole genome shotgun (WGS) entry which is preliminary data.</text>
</comment>
<evidence type="ECO:0000256" key="6">
    <source>
        <dbReference type="ARBA" id="ARBA00048617"/>
    </source>
</evidence>
<comment type="function">
    <text evidence="7">Catalyzes cyclization of the linear tetrapyrrole, hydroxymethylbilane, to the macrocyclic uroporphyrinogen III.</text>
</comment>